<dbReference type="Proteomes" id="UP001335648">
    <property type="component" value="Unassembled WGS sequence"/>
</dbReference>
<gene>
    <name evidence="1" type="ORF">CesoFtcFv8_015161</name>
</gene>
<proteinExistence type="predicted"/>
<comment type="caution">
    <text evidence="1">The sequence shown here is derived from an EMBL/GenBank/DDBJ whole genome shotgun (WGS) entry which is preliminary data.</text>
</comment>
<evidence type="ECO:0000313" key="1">
    <source>
        <dbReference type="EMBL" id="KAK5889132.1"/>
    </source>
</evidence>
<dbReference type="AlphaFoldDB" id="A0AAN8GT19"/>
<protein>
    <submittedName>
        <fullName evidence="1">Uncharacterized protein</fullName>
    </submittedName>
</protein>
<name>A0AAN8GT19_9TELE</name>
<dbReference type="EMBL" id="JAULUE010002057">
    <property type="protein sequence ID" value="KAK5889132.1"/>
    <property type="molecule type" value="Genomic_DNA"/>
</dbReference>
<accession>A0AAN8GT19</accession>
<keyword evidence="2" id="KW-1185">Reference proteome</keyword>
<evidence type="ECO:0000313" key="2">
    <source>
        <dbReference type="Proteomes" id="UP001335648"/>
    </source>
</evidence>
<organism evidence="1 2">
    <name type="scientific">Champsocephalus esox</name>
    <name type="common">pike icefish</name>
    <dbReference type="NCBI Taxonomy" id="159716"/>
    <lineage>
        <taxon>Eukaryota</taxon>
        <taxon>Metazoa</taxon>
        <taxon>Chordata</taxon>
        <taxon>Craniata</taxon>
        <taxon>Vertebrata</taxon>
        <taxon>Euteleostomi</taxon>
        <taxon>Actinopterygii</taxon>
        <taxon>Neopterygii</taxon>
        <taxon>Teleostei</taxon>
        <taxon>Neoteleostei</taxon>
        <taxon>Acanthomorphata</taxon>
        <taxon>Eupercaria</taxon>
        <taxon>Perciformes</taxon>
        <taxon>Notothenioidei</taxon>
        <taxon>Channichthyidae</taxon>
        <taxon>Champsocephalus</taxon>
    </lineage>
</organism>
<sequence length="147" mass="16332">MNRLAVLLMKLSSANMKSDLLTVRQFCRWGTGLYIAMVRARCALACLMEAVRLSAAASAPSPPSSGSPSPESIVLGAHSSPNLAILQRDEETVGLTVFHYRTTSRIEKCEVELKENKRIHLQSGDFRARRIPKSCKFLSLHIHKKII</sequence>
<reference evidence="1 2" key="1">
    <citation type="journal article" date="2023" name="Mol. Biol. Evol.">
        <title>Genomics of Secondarily Temperate Adaptation in the Only Non-Antarctic Icefish.</title>
        <authorList>
            <person name="Rivera-Colon A.G."/>
            <person name="Rayamajhi N."/>
            <person name="Minhas B.F."/>
            <person name="Madrigal G."/>
            <person name="Bilyk K.T."/>
            <person name="Yoon V."/>
            <person name="Hune M."/>
            <person name="Gregory S."/>
            <person name="Cheng C.H.C."/>
            <person name="Catchen J.M."/>
        </authorList>
    </citation>
    <scope>NUCLEOTIDE SEQUENCE [LARGE SCALE GENOMIC DNA]</scope>
    <source>
        <strain evidence="1">JC2023a</strain>
    </source>
</reference>